<feature type="binding site" evidence="2">
    <location>
        <position position="164"/>
    </location>
    <ligand>
        <name>Mn(2+)</name>
        <dbReference type="ChEBI" id="CHEBI:29035"/>
        <label>2</label>
    </ligand>
</feature>
<name>A0A0J6D0X2_9BACL</name>
<dbReference type="EMBL" id="LELK01000001">
    <property type="protein sequence ID" value="KMM38995.1"/>
    <property type="molecule type" value="Genomic_DNA"/>
</dbReference>
<dbReference type="RefSeq" id="WP_048310165.1">
    <property type="nucleotide sequence ID" value="NZ_CP119526.1"/>
</dbReference>
<dbReference type="NCBIfam" id="TIGR01891">
    <property type="entry name" value="amidohydrolases"/>
    <property type="match status" value="1"/>
</dbReference>
<dbReference type="PIRSF" id="PIRSF005962">
    <property type="entry name" value="Pept_M20D_amidohydro"/>
    <property type="match status" value="1"/>
</dbReference>
<dbReference type="Pfam" id="PF07687">
    <property type="entry name" value="M20_dimer"/>
    <property type="match status" value="1"/>
</dbReference>
<protein>
    <submittedName>
        <fullName evidence="4">Peptidase M20</fullName>
    </submittedName>
</protein>
<feature type="binding site" evidence="2">
    <location>
        <position position="139"/>
    </location>
    <ligand>
        <name>Mn(2+)</name>
        <dbReference type="ChEBI" id="CHEBI:29035"/>
        <label>2</label>
    </ligand>
</feature>
<dbReference type="SUPFAM" id="SSF53187">
    <property type="entry name" value="Zn-dependent exopeptidases"/>
    <property type="match status" value="1"/>
</dbReference>
<dbReference type="AlphaFoldDB" id="A0A0J6D0X2"/>
<keyword evidence="2" id="KW-0479">Metal-binding</keyword>
<evidence type="ECO:0000259" key="3">
    <source>
        <dbReference type="Pfam" id="PF07687"/>
    </source>
</evidence>
<dbReference type="PANTHER" id="PTHR11014:SF63">
    <property type="entry name" value="METALLOPEPTIDASE, PUTATIVE (AFU_ORTHOLOGUE AFUA_6G09600)-RELATED"/>
    <property type="match status" value="1"/>
</dbReference>
<dbReference type="GO" id="GO:0050118">
    <property type="term" value="F:N-acetyldiaminopimelate deacetylase activity"/>
    <property type="evidence" value="ECO:0007669"/>
    <property type="project" value="UniProtKB-ARBA"/>
</dbReference>
<sequence>MKTALFDRLDELYPDMVDLRRDLHRNPELSFEEVRTPKLIAKFYNELGMEVRTEVGGRGVVAVLKGALAGKTVALRADFDALPIHDEKDVSYKSTVPGVMHACGHDGHTSTLLFLAKAMHEQKEKLTGNVVFIHQFAEEITPGGAKPMIEDGCLDGVDVLFGTHLWSGFPTGTIAYKSGRFMAAADSFEIVIKGKGGHGGIPHEAIDSIVVASGLVTNLQQIVSRFVNPARTAVVSVGSFHSGSAFNVLSETATLKGTVRTFDMEVREKIVTLMEQMIKGACVSAGADYSFTYQRGYPPVVNHEAETMMLEDAAKNVEGVNDVVETEALMVGEDVAYYLQQVPGTFFLTGSGNEERQSTYPHHHQLFDIDEKAMLIAAKTLGEATLSYLEKSSQPLSKIEGVNR</sequence>
<accession>A0A0J6D0X2</accession>
<evidence type="ECO:0000313" key="5">
    <source>
        <dbReference type="Proteomes" id="UP000035996"/>
    </source>
</evidence>
<dbReference type="Gene3D" id="3.40.630.10">
    <property type="entry name" value="Zn peptidases"/>
    <property type="match status" value="1"/>
</dbReference>
<dbReference type="PANTHER" id="PTHR11014">
    <property type="entry name" value="PEPTIDASE M20 FAMILY MEMBER"/>
    <property type="match status" value="1"/>
</dbReference>
<feature type="domain" description="Peptidase M20 dimerisation" evidence="3">
    <location>
        <begin position="187"/>
        <end position="280"/>
    </location>
</feature>
<dbReference type="InterPro" id="IPR011650">
    <property type="entry name" value="Peptidase_M20_dimer"/>
</dbReference>
<keyword evidence="5" id="KW-1185">Reference proteome</keyword>
<dbReference type="GO" id="GO:0046872">
    <property type="term" value="F:metal ion binding"/>
    <property type="evidence" value="ECO:0007669"/>
    <property type="project" value="UniProtKB-KW"/>
</dbReference>
<dbReference type="FunFam" id="3.30.70.360:FF:000001">
    <property type="entry name" value="N-acetyldiaminopimelate deacetylase"/>
    <property type="match status" value="1"/>
</dbReference>
<dbReference type="Gene3D" id="3.30.70.360">
    <property type="match status" value="1"/>
</dbReference>
<dbReference type="GO" id="GO:0019877">
    <property type="term" value="P:diaminopimelate biosynthetic process"/>
    <property type="evidence" value="ECO:0007669"/>
    <property type="project" value="UniProtKB-ARBA"/>
</dbReference>
<evidence type="ECO:0000256" key="1">
    <source>
        <dbReference type="ARBA" id="ARBA00022801"/>
    </source>
</evidence>
<keyword evidence="1" id="KW-0378">Hydrolase</keyword>
<reference evidence="4" key="1">
    <citation type="submission" date="2015-06" db="EMBL/GenBank/DDBJ databases">
        <authorList>
            <person name="Liu B."/>
            <person name="Wang J."/>
            <person name="Zhu Y."/>
            <person name="Liu G."/>
            <person name="Chen Q."/>
            <person name="Zheng C."/>
            <person name="Che J."/>
            <person name="Ge C."/>
            <person name="Shi H."/>
            <person name="Pan Z."/>
            <person name="Liu X."/>
        </authorList>
    </citation>
    <scope>NUCLEOTIDE SEQUENCE [LARGE SCALE GENOMIC DNA]</scope>
    <source>
        <strain evidence="4">DSM 16346</strain>
    </source>
</reference>
<proteinExistence type="predicted"/>
<dbReference type="PATRIC" id="fig|157733.3.peg.3677"/>
<dbReference type="SUPFAM" id="SSF55031">
    <property type="entry name" value="Bacterial exopeptidase dimerisation domain"/>
    <property type="match status" value="1"/>
</dbReference>
<dbReference type="Pfam" id="PF01546">
    <property type="entry name" value="Peptidase_M20"/>
    <property type="match status" value="1"/>
</dbReference>
<feature type="binding site" evidence="2">
    <location>
        <position position="363"/>
    </location>
    <ligand>
        <name>Mn(2+)</name>
        <dbReference type="ChEBI" id="CHEBI:29035"/>
        <label>2</label>
    </ligand>
</feature>
<dbReference type="InterPro" id="IPR002933">
    <property type="entry name" value="Peptidase_M20"/>
</dbReference>
<dbReference type="OrthoDB" id="9776731at2"/>
<feature type="binding site" evidence="2">
    <location>
        <position position="105"/>
    </location>
    <ligand>
        <name>Mn(2+)</name>
        <dbReference type="ChEBI" id="CHEBI:29035"/>
        <label>2</label>
    </ligand>
</feature>
<dbReference type="Proteomes" id="UP000035996">
    <property type="component" value="Unassembled WGS sequence"/>
</dbReference>
<dbReference type="InterPro" id="IPR036264">
    <property type="entry name" value="Bact_exopeptidase_dim_dom"/>
</dbReference>
<evidence type="ECO:0000313" key="4">
    <source>
        <dbReference type="EMBL" id="KMM38995.1"/>
    </source>
</evidence>
<dbReference type="STRING" id="157733.AB986_07075"/>
<gene>
    <name evidence="4" type="ORF">AB986_07075</name>
</gene>
<organism evidence="4 5">
    <name type="scientific">Guptibacillus hwajinpoensis</name>
    <dbReference type="NCBI Taxonomy" id="208199"/>
    <lineage>
        <taxon>Bacteria</taxon>
        <taxon>Bacillati</taxon>
        <taxon>Bacillota</taxon>
        <taxon>Bacilli</taxon>
        <taxon>Bacillales</taxon>
        <taxon>Guptibacillaceae</taxon>
        <taxon>Guptibacillus</taxon>
    </lineage>
</organism>
<comment type="cofactor">
    <cofactor evidence="2">
        <name>Mn(2+)</name>
        <dbReference type="ChEBI" id="CHEBI:29035"/>
    </cofactor>
    <text evidence="2">The Mn(2+) ion enhances activity.</text>
</comment>
<feature type="binding site" evidence="2">
    <location>
        <position position="103"/>
    </location>
    <ligand>
        <name>Mn(2+)</name>
        <dbReference type="ChEBI" id="CHEBI:29035"/>
        <label>2</label>
    </ligand>
</feature>
<keyword evidence="2" id="KW-0464">Manganese</keyword>
<evidence type="ECO:0000256" key="2">
    <source>
        <dbReference type="PIRSR" id="PIRSR005962-1"/>
    </source>
</evidence>
<dbReference type="InterPro" id="IPR017439">
    <property type="entry name" value="Amidohydrolase"/>
</dbReference>
<comment type="caution">
    <text evidence="4">The sequence shown here is derived from an EMBL/GenBank/DDBJ whole genome shotgun (WGS) entry which is preliminary data.</text>
</comment>